<dbReference type="OrthoDB" id="504708at2759"/>
<keyword evidence="4" id="KW-1185">Reference proteome</keyword>
<dbReference type="SUPFAM" id="SSF88713">
    <property type="entry name" value="Glycoside hydrolase/deacetylase"/>
    <property type="match status" value="1"/>
</dbReference>
<dbReference type="Gene3D" id="3.20.20.370">
    <property type="entry name" value="Glycoside hydrolase/deacetylase"/>
    <property type="match status" value="1"/>
</dbReference>
<accession>A0A210QDB3</accession>
<gene>
    <name evidence="3" type="ORF">KP79_PYT21233</name>
</gene>
<name>A0A210QDB3_MIZYE</name>
<keyword evidence="1" id="KW-1133">Transmembrane helix</keyword>
<dbReference type="GO" id="GO:0005975">
    <property type="term" value="P:carbohydrate metabolic process"/>
    <property type="evidence" value="ECO:0007669"/>
    <property type="project" value="InterPro"/>
</dbReference>
<dbReference type="InterPro" id="IPR052740">
    <property type="entry name" value="CE4"/>
</dbReference>
<keyword evidence="1" id="KW-0472">Membrane</keyword>
<dbReference type="InterPro" id="IPR011330">
    <property type="entry name" value="Glyco_hydro/deAcase_b/a-brl"/>
</dbReference>
<dbReference type="EMBL" id="NEDP02004099">
    <property type="protein sequence ID" value="OWF46737.1"/>
    <property type="molecule type" value="Genomic_DNA"/>
</dbReference>
<sequence length="386" mass="44765">MATSMKKVTIWVVPLYMVAMVMSSEVCNQGVNCFLPDCFCGGTVDPGTFAKSSDIPQMVLFSFDDAVTGDIKDMYDKLFAPNRLNPHGCPISMTMFVSHNFTNYDHVRDLYRRGMEVAVHSVTHRVPITYWKLATYDTLSFEIIQQRKYLSEKSGIPLKDIRGWRSPFLQPSGDQQFSILKEENFEYDSTFTVSTKDGNNSRVWPSTLDFGWNYECNIPPCPRGKYKGFWELPVQMLENPAGKFGCLYTDSCRPGTIDETFQLFWANFHSHYTTTRSPLFFTMHPAWLIEEKNFQALDYFLLTLLHYYDDVYFINYQQLLQWMKRPQKLQNISDFAPWDCEWVGDDTWLSPKADDRTNKGGNIIPPGIYIMLLFASCAFFMIKLVQ</sequence>
<organism evidence="3 4">
    <name type="scientific">Mizuhopecten yessoensis</name>
    <name type="common">Japanese scallop</name>
    <name type="synonym">Patinopecten yessoensis</name>
    <dbReference type="NCBI Taxonomy" id="6573"/>
    <lineage>
        <taxon>Eukaryota</taxon>
        <taxon>Metazoa</taxon>
        <taxon>Spiralia</taxon>
        <taxon>Lophotrochozoa</taxon>
        <taxon>Mollusca</taxon>
        <taxon>Bivalvia</taxon>
        <taxon>Autobranchia</taxon>
        <taxon>Pteriomorphia</taxon>
        <taxon>Pectinida</taxon>
        <taxon>Pectinoidea</taxon>
        <taxon>Pectinidae</taxon>
        <taxon>Mizuhopecten</taxon>
    </lineage>
</organism>
<feature type="signal peptide" evidence="2">
    <location>
        <begin position="1"/>
        <end position="23"/>
    </location>
</feature>
<evidence type="ECO:0000313" key="3">
    <source>
        <dbReference type="EMBL" id="OWF46737.1"/>
    </source>
</evidence>
<feature type="transmembrane region" description="Helical" evidence="1">
    <location>
        <begin position="367"/>
        <end position="385"/>
    </location>
</feature>
<dbReference type="AlphaFoldDB" id="A0A210QDB3"/>
<dbReference type="PANTHER" id="PTHR45985:SF8">
    <property type="entry name" value="CHITIN DEACETYLASE-LIKE 9, ISOFORM A"/>
    <property type="match status" value="1"/>
</dbReference>
<feature type="chain" id="PRO_5012307010" evidence="2">
    <location>
        <begin position="24"/>
        <end position="386"/>
    </location>
</feature>
<keyword evidence="1" id="KW-0812">Transmembrane</keyword>
<comment type="caution">
    <text evidence="3">The sequence shown here is derived from an EMBL/GenBank/DDBJ whole genome shotgun (WGS) entry which is preliminary data.</text>
</comment>
<dbReference type="PANTHER" id="PTHR45985">
    <property type="match status" value="1"/>
</dbReference>
<evidence type="ECO:0000256" key="1">
    <source>
        <dbReference type="SAM" id="Phobius"/>
    </source>
</evidence>
<evidence type="ECO:0000256" key="2">
    <source>
        <dbReference type="SAM" id="SignalP"/>
    </source>
</evidence>
<reference evidence="3 4" key="1">
    <citation type="journal article" date="2017" name="Nat. Ecol. Evol.">
        <title>Scallop genome provides insights into evolution of bilaterian karyotype and development.</title>
        <authorList>
            <person name="Wang S."/>
            <person name="Zhang J."/>
            <person name="Jiao W."/>
            <person name="Li J."/>
            <person name="Xun X."/>
            <person name="Sun Y."/>
            <person name="Guo X."/>
            <person name="Huan P."/>
            <person name="Dong B."/>
            <person name="Zhang L."/>
            <person name="Hu X."/>
            <person name="Sun X."/>
            <person name="Wang J."/>
            <person name="Zhao C."/>
            <person name="Wang Y."/>
            <person name="Wang D."/>
            <person name="Huang X."/>
            <person name="Wang R."/>
            <person name="Lv J."/>
            <person name="Li Y."/>
            <person name="Zhang Z."/>
            <person name="Liu B."/>
            <person name="Lu W."/>
            <person name="Hui Y."/>
            <person name="Liang J."/>
            <person name="Zhou Z."/>
            <person name="Hou R."/>
            <person name="Li X."/>
            <person name="Liu Y."/>
            <person name="Li H."/>
            <person name="Ning X."/>
            <person name="Lin Y."/>
            <person name="Zhao L."/>
            <person name="Xing Q."/>
            <person name="Dou J."/>
            <person name="Li Y."/>
            <person name="Mao J."/>
            <person name="Guo H."/>
            <person name="Dou H."/>
            <person name="Li T."/>
            <person name="Mu C."/>
            <person name="Jiang W."/>
            <person name="Fu Q."/>
            <person name="Fu X."/>
            <person name="Miao Y."/>
            <person name="Liu J."/>
            <person name="Yu Q."/>
            <person name="Li R."/>
            <person name="Liao H."/>
            <person name="Li X."/>
            <person name="Kong Y."/>
            <person name="Jiang Z."/>
            <person name="Chourrout D."/>
            <person name="Li R."/>
            <person name="Bao Z."/>
        </authorList>
    </citation>
    <scope>NUCLEOTIDE SEQUENCE [LARGE SCALE GENOMIC DNA]</scope>
    <source>
        <strain evidence="3 4">PY_sf001</strain>
    </source>
</reference>
<protein>
    <submittedName>
        <fullName evidence="3">Uncharacterized protein</fullName>
    </submittedName>
</protein>
<dbReference type="Proteomes" id="UP000242188">
    <property type="component" value="Unassembled WGS sequence"/>
</dbReference>
<keyword evidence="2" id="KW-0732">Signal</keyword>
<proteinExistence type="predicted"/>
<evidence type="ECO:0000313" key="4">
    <source>
        <dbReference type="Proteomes" id="UP000242188"/>
    </source>
</evidence>